<feature type="compositionally biased region" description="Polar residues" evidence="1">
    <location>
        <begin position="103"/>
        <end position="112"/>
    </location>
</feature>
<feature type="region of interest" description="Disordered" evidence="1">
    <location>
        <begin position="338"/>
        <end position="522"/>
    </location>
</feature>
<evidence type="ECO:0000313" key="2">
    <source>
        <dbReference type="EMBL" id="RCN47078.1"/>
    </source>
</evidence>
<feature type="region of interest" description="Disordered" evidence="1">
    <location>
        <begin position="140"/>
        <end position="251"/>
    </location>
</feature>
<keyword evidence="3" id="KW-1185">Reference proteome</keyword>
<name>A0A368GU07_ANCCA</name>
<dbReference type="AlphaFoldDB" id="A0A368GU07"/>
<comment type="caution">
    <text evidence="2">The sequence shown here is derived from an EMBL/GenBank/DDBJ whole genome shotgun (WGS) entry which is preliminary data.</text>
</comment>
<protein>
    <submittedName>
        <fullName evidence="2">Uncharacterized protein</fullName>
    </submittedName>
</protein>
<feature type="compositionally biased region" description="Polar residues" evidence="1">
    <location>
        <begin position="402"/>
        <end position="442"/>
    </location>
</feature>
<evidence type="ECO:0000313" key="3">
    <source>
        <dbReference type="Proteomes" id="UP000252519"/>
    </source>
</evidence>
<feature type="compositionally biased region" description="Polar residues" evidence="1">
    <location>
        <begin position="192"/>
        <end position="201"/>
    </location>
</feature>
<dbReference type="STRING" id="29170.A0A368GU07"/>
<feature type="region of interest" description="Disordered" evidence="1">
    <location>
        <begin position="1"/>
        <end position="30"/>
    </location>
</feature>
<dbReference type="OrthoDB" id="5877041at2759"/>
<feature type="compositionally biased region" description="Basic residues" evidence="1">
    <location>
        <begin position="448"/>
        <end position="476"/>
    </location>
</feature>
<feature type="compositionally biased region" description="Low complexity" evidence="1">
    <location>
        <begin position="381"/>
        <end position="401"/>
    </location>
</feature>
<feature type="compositionally biased region" description="Polar residues" evidence="1">
    <location>
        <begin position="227"/>
        <end position="251"/>
    </location>
</feature>
<reference evidence="2 3" key="1">
    <citation type="submission" date="2014-10" db="EMBL/GenBank/DDBJ databases">
        <title>Draft genome of the hookworm Ancylostoma caninum.</title>
        <authorList>
            <person name="Mitreva M."/>
        </authorList>
    </citation>
    <scope>NUCLEOTIDE SEQUENCE [LARGE SCALE GENOMIC DNA]</scope>
    <source>
        <strain evidence="2 3">Baltimore</strain>
    </source>
</reference>
<feature type="region of interest" description="Disordered" evidence="1">
    <location>
        <begin position="49"/>
        <end position="112"/>
    </location>
</feature>
<feature type="compositionally biased region" description="Low complexity" evidence="1">
    <location>
        <begin position="177"/>
        <end position="191"/>
    </location>
</feature>
<feature type="compositionally biased region" description="Acidic residues" evidence="1">
    <location>
        <begin position="485"/>
        <end position="495"/>
    </location>
</feature>
<feature type="compositionally biased region" description="Basic residues" evidence="1">
    <location>
        <begin position="505"/>
        <end position="522"/>
    </location>
</feature>
<dbReference type="EMBL" id="JOJR01000068">
    <property type="protein sequence ID" value="RCN47078.1"/>
    <property type="molecule type" value="Genomic_DNA"/>
</dbReference>
<evidence type="ECO:0000256" key="1">
    <source>
        <dbReference type="SAM" id="MobiDB-lite"/>
    </source>
</evidence>
<proteinExistence type="predicted"/>
<feature type="compositionally biased region" description="Polar residues" evidence="1">
    <location>
        <begin position="8"/>
        <end position="17"/>
    </location>
</feature>
<sequence>MPARSAQELITTPSKAQPQPGVKVTRYRRTTRKTPQCPFCDLRKLRKGTVSSRKGGSKKKCGLKAASPAGSLHSTFPINLRETKQVPSPYHTPQKRSIPIQRTPGTAGTQYWTPSVQIAGPAIPPAARTARPVISPGISVQTAKLGPSPGISKQSAKPGQSPGTSTRTARPVKATERWASWSRQRSTSSSSGLQQTPTAPTGRTHALAGPKQPQISTTTSSKDKRSISQTSAGSSPGDTSALKSTGATKTVENATKQAGTYIPERDYNPVCNCTNCRKERKLREENDVCDCYDCITEMRSTISAGKSSQKSSASPHRPIRMKAEYTWVKKLLKIQQPAGRYHTPNEKRVEYPWQKDSKKSASLAHSHQSGGATSRDRSSSSHHGISTPSVSQQSQPSSATTGDSHTASQTEPSKQQEDAQSGFKTANKSTSSAAGTSQTPSPYITPRSTRKSSRSTRKSSRSSRKSRRARRGRHAGQPRWPSSSDESESWSEPEQESGSGSYRTPRSRSRSQRKSKKRKPWR</sequence>
<accession>A0A368GU07</accession>
<dbReference type="Proteomes" id="UP000252519">
    <property type="component" value="Unassembled WGS sequence"/>
</dbReference>
<organism evidence="2 3">
    <name type="scientific">Ancylostoma caninum</name>
    <name type="common">Dog hookworm</name>
    <dbReference type="NCBI Taxonomy" id="29170"/>
    <lineage>
        <taxon>Eukaryota</taxon>
        <taxon>Metazoa</taxon>
        <taxon>Ecdysozoa</taxon>
        <taxon>Nematoda</taxon>
        <taxon>Chromadorea</taxon>
        <taxon>Rhabditida</taxon>
        <taxon>Rhabditina</taxon>
        <taxon>Rhabditomorpha</taxon>
        <taxon>Strongyloidea</taxon>
        <taxon>Ancylostomatidae</taxon>
        <taxon>Ancylostomatinae</taxon>
        <taxon>Ancylostoma</taxon>
    </lineage>
</organism>
<feature type="compositionally biased region" description="Basic and acidic residues" evidence="1">
    <location>
        <begin position="343"/>
        <end position="359"/>
    </location>
</feature>
<gene>
    <name evidence="2" type="ORF">ANCCAN_06909</name>
</gene>
<feature type="compositionally biased region" description="Polar residues" evidence="1">
    <location>
        <begin position="151"/>
        <end position="168"/>
    </location>
</feature>